<comment type="function">
    <text evidence="9">Essential cell division protein.</text>
</comment>
<dbReference type="GO" id="GO:0090529">
    <property type="term" value="P:cell septum assembly"/>
    <property type="evidence" value="ECO:0007669"/>
    <property type="project" value="InterPro"/>
</dbReference>
<evidence type="ECO:0000259" key="11">
    <source>
        <dbReference type="PROSITE" id="PS51779"/>
    </source>
</evidence>
<organism evidence="12 13">
    <name type="scientific">Sphingomonas chungangi</name>
    <dbReference type="NCBI Taxonomy" id="2683589"/>
    <lineage>
        <taxon>Bacteria</taxon>
        <taxon>Pseudomonadati</taxon>
        <taxon>Pseudomonadota</taxon>
        <taxon>Alphaproteobacteria</taxon>
        <taxon>Sphingomonadales</taxon>
        <taxon>Sphingomonadaceae</taxon>
        <taxon>Sphingomonas</taxon>
    </lineage>
</organism>
<dbReference type="Gene3D" id="3.40.50.11690">
    <property type="entry name" value="Cell division protein FtsQ/DivIB"/>
    <property type="match status" value="1"/>
</dbReference>
<dbReference type="RefSeq" id="WP_160363254.1">
    <property type="nucleotide sequence ID" value="NZ_JACEIB010000003.1"/>
</dbReference>
<evidence type="ECO:0000256" key="4">
    <source>
        <dbReference type="ARBA" id="ARBA00022618"/>
    </source>
</evidence>
<keyword evidence="6 9" id="KW-1133">Transmembrane helix</keyword>
<dbReference type="GO" id="GO:0043093">
    <property type="term" value="P:FtsZ-dependent cytokinesis"/>
    <property type="evidence" value="ECO:0007669"/>
    <property type="project" value="UniProtKB-UniRule"/>
</dbReference>
<keyword evidence="13" id="KW-1185">Reference proteome</keyword>
<comment type="similarity">
    <text evidence="9">Belongs to the FtsQ/DivIB family. FtsQ subfamily.</text>
</comment>
<evidence type="ECO:0000256" key="6">
    <source>
        <dbReference type="ARBA" id="ARBA00022989"/>
    </source>
</evidence>
<feature type="region of interest" description="Disordered" evidence="10">
    <location>
        <begin position="1"/>
        <end position="27"/>
    </location>
</feature>
<dbReference type="InterPro" id="IPR045335">
    <property type="entry name" value="FtsQ_C_sf"/>
</dbReference>
<dbReference type="InterPro" id="IPR005548">
    <property type="entry name" value="Cell_div_FtsQ/DivIB_C"/>
</dbReference>
<evidence type="ECO:0000256" key="3">
    <source>
        <dbReference type="ARBA" id="ARBA00022519"/>
    </source>
</evidence>
<sequence>MTERARIRRGTQPRYQRGPTVARRGAQAANARARKATGRALATLPIQPDTLKRLGQKAFMVTMALLLVVGLFVLRVPQMVGTQIGELVGVMGFSVKRVEIQGIHHMDRLPVYSVALDQKSTAMPLVDLGEIRGKLMQFGWVQDARVSRRLPDTLLVDIVEREPAAIWQYQGKLNLIDKTGVILQPVDPQAMPDLPIVVGPDANTQATELTDLLNAAPRLKAMFVGATWVGDRRWDVRFNTGETLALPEGDDAAKAAYAKFDRMDQAAALLGKGFVHFDMRIPGKFVVRVSSEPGHEIKDPADTTATPPTPAGQDAV</sequence>
<evidence type="ECO:0000313" key="12">
    <source>
        <dbReference type="EMBL" id="MBA2933416.1"/>
    </source>
</evidence>
<evidence type="ECO:0000313" key="13">
    <source>
        <dbReference type="Proteomes" id="UP000570166"/>
    </source>
</evidence>
<dbReference type="InterPro" id="IPR034746">
    <property type="entry name" value="POTRA"/>
</dbReference>
<accession>A0A838L5E5</accession>
<proteinExistence type="inferred from homology"/>
<dbReference type="PANTHER" id="PTHR35851:SF1">
    <property type="entry name" value="CELL DIVISION PROTEIN FTSQ"/>
    <property type="match status" value="1"/>
</dbReference>
<protein>
    <recommendedName>
        <fullName evidence="9">Cell division protein FtsQ</fullName>
    </recommendedName>
</protein>
<dbReference type="PANTHER" id="PTHR35851">
    <property type="entry name" value="CELL DIVISION PROTEIN FTSQ"/>
    <property type="match status" value="1"/>
</dbReference>
<reference evidence="12 13" key="1">
    <citation type="submission" date="2020-07" db="EMBL/GenBank/DDBJ databases">
        <authorList>
            <person name="Sun Q."/>
        </authorList>
    </citation>
    <scope>NUCLEOTIDE SEQUENCE [LARGE SCALE GENOMIC DNA]</scope>
    <source>
        <strain evidence="12 13">CGMCC 1.13654</strain>
    </source>
</reference>
<name>A0A838L5E5_9SPHN</name>
<dbReference type="Gene3D" id="3.10.20.310">
    <property type="entry name" value="membrane protein fhac"/>
    <property type="match status" value="1"/>
</dbReference>
<evidence type="ECO:0000256" key="10">
    <source>
        <dbReference type="SAM" id="MobiDB-lite"/>
    </source>
</evidence>
<evidence type="ECO:0000256" key="2">
    <source>
        <dbReference type="ARBA" id="ARBA00022475"/>
    </source>
</evidence>
<evidence type="ECO:0000256" key="5">
    <source>
        <dbReference type="ARBA" id="ARBA00022692"/>
    </source>
</evidence>
<comment type="subcellular location">
    <subcellularLocation>
        <location evidence="9">Cell inner membrane</location>
        <topology evidence="9">Single-pass type II membrane protein</topology>
    </subcellularLocation>
    <subcellularLocation>
        <location evidence="1">Membrane</location>
    </subcellularLocation>
    <text evidence="9">Localizes to the division septum.</text>
</comment>
<dbReference type="EMBL" id="JACEIB010000003">
    <property type="protein sequence ID" value="MBA2933416.1"/>
    <property type="molecule type" value="Genomic_DNA"/>
</dbReference>
<keyword evidence="3 9" id="KW-0997">Cell inner membrane</keyword>
<feature type="domain" description="POTRA" evidence="11">
    <location>
        <begin position="93"/>
        <end position="161"/>
    </location>
</feature>
<dbReference type="Pfam" id="PF03799">
    <property type="entry name" value="FtsQ_DivIB_C"/>
    <property type="match status" value="1"/>
</dbReference>
<dbReference type="Proteomes" id="UP000570166">
    <property type="component" value="Unassembled WGS sequence"/>
</dbReference>
<dbReference type="InterPro" id="IPR026579">
    <property type="entry name" value="FtsQ"/>
</dbReference>
<keyword evidence="2 9" id="KW-1003">Cell membrane</keyword>
<feature type="region of interest" description="Disordered" evidence="10">
    <location>
        <begin position="292"/>
        <end position="316"/>
    </location>
</feature>
<evidence type="ECO:0000256" key="7">
    <source>
        <dbReference type="ARBA" id="ARBA00023136"/>
    </source>
</evidence>
<keyword evidence="4 9" id="KW-0132">Cell division</keyword>
<evidence type="ECO:0000256" key="8">
    <source>
        <dbReference type="ARBA" id="ARBA00023306"/>
    </source>
</evidence>
<evidence type="ECO:0000256" key="1">
    <source>
        <dbReference type="ARBA" id="ARBA00004370"/>
    </source>
</evidence>
<keyword evidence="7 9" id="KW-0472">Membrane</keyword>
<dbReference type="InterPro" id="IPR013685">
    <property type="entry name" value="POTRA_FtsQ_type"/>
</dbReference>
<gene>
    <name evidence="9" type="primary">ftsQ</name>
    <name evidence="12" type="ORF">HZF05_04830</name>
</gene>
<dbReference type="PROSITE" id="PS51779">
    <property type="entry name" value="POTRA"/>
    <property type="match status" value="1"/>
</dbReference>
<dbReference type="Pfam" id="PF08478">
    <property type="entry name" value="POTRA_1"/>
    <property type="match status" value="1"/>
</dbReference>
<feature type="compositionally biased region" description="Basic residues" evidence="10">
    <location>
        <begin position="1"/>
        <end position="11"/>
    </location>
</feature>
<keyword evidence="8 9" id="KW-0131">Cell cycle</keyword>
<feature type="transmembrane region" description="Helical" evidence="9">
    <location>
        <begin position="58"/>
        <end position="76"/>
    </location>
</feature>
<dbReference type="GO" id="GO:0005886">
    <property type="term" value="C:plasma membrane"/>
    <property type="evidence" value="ECO:0007669"/>
    <property type="project" value="UniProtKB-SubCell"/>
</dbReference>
<dbReference type="AlphaFoldDB" id="A0A838L5E5"/>
<dbReference type="HAMAP" id="MF_00911">
    <property type="entry name" value="FtsQ_subfam"/>
    <property type="match status" value="1"/>
</dbReference>
<evidence type="ECO:0000256" key="9">
    <source>
        <dbReference type="HAMAP-Rule" id="MF_00911"/>
    </source>
</evidence>
<dbReference type="GO" id="GO:0032153">
    <property type="term" value="C:cell division site"/>
    <property type="evidence" value="ECO:0007669"/>
    <property type="project" value="UniProtKB-UniRule"/>
</dbReference>
<comment type="caution">
    <text evidence="12">The sequence shown here is derived from an EMBL/GenBank/DDBJ whole genome shotgun (WGS) entry which is preliminary data.</text>
</comment>
<keyword evidence="5 9" id="KW-0812">Transmembrane</keyword>